<name>A0A0P6WUD4_9CHLR</name>
<dbReference type="GO" id="GO:0043546">
    <property type="term" value="F:molybdopterin cofactor binding"/>
    <property type="evidence" value="ECO:0007669"/>
    <property type="project" value="InterPro"/>
</dbReference>
<reference evidence="15 16" key="1">
    <citation type="submission" date="2015-07" db="EMBL/GenBank/DDBJ databases">
        <title>Draft genome of Bellilinea caldifistulae DSM 17877.</title>
        <authorList>
            <person name="Hemp J."/>
            <person name="Ward L.M."/>
            <person name="Pace L.A."/>
            <person name="Fischer W.W."/>
        </authorList>
    </citation>
    <scope>NUCLEOTIDE SEQUENCE [LARGE SCALE GENOMIC DNA]</scope>
    <source>
        <strain evidence="15 16">GOMI-1</strain>
    </source>
</reference>
<dbReference type="GO" id="GO:0016020">
    <property type="term" value="C:membrane"/>
    <property type="evidence" value="ECO:0007669"/>
    <property type="project" value="InterPro"/>
</dbReference>
<dbReference type="PANTHER" id="PTHR43105">
    <property type="entry name" value="RESPIRATORY NITRATE REDUCTASE"/>
    <property type="match status" value="1"/>
</dbReference>
<feature type="domain" description="4Fe-4S ferredoxin-type" evidence="13">
    <location>
        <begin position="138"/>
        <end position="167"/>
    </location>
</feature>
<dbReference type="InterPro" id="IPR000283">
    <property type="entry name" value="NADH_UbQ_OxRdtase_75kDa_su_CS"/>
</dbReference>
<keyword evidence="6" id="KW-0479">Metal-binding</keyword>
<dbReference type="CDD" id="cd00207">
    <property type="entry name" value="fer2"/>
    <property type="match status" value="1"/>
</dbReference>
<evidence type="ECO:0000256" key="10">
    <source>
        <dbReference type="ARBA" id="ARBA00023014"/>
    </source>
</evidence>
<dbReference type="InterPro" id="IPR054351">
    <property type="entry name" value="NADH_UbQ_OxRdtase_ferredoxin"/>
</dbReference>
<dbReference type="InterPro" id="IPR006656">
    <property type="entry name" value="Mopterin_OxRdtase"/>
</dbReference>
<evidence type="ECO:0000256" key="8">
    <source>
        <dbReference type="ARBA" id="ARBA00023002"/>
    </source>
</evidence>
<dbReference type="Gene3D" id="3.40.228.10">
    <property type="entry name" value="Dimethylsulfoxide Reductase, domain 2"/>
    <property type="match status" value="1"/>
</dbReference>
<dbReference type="Pfam" id="PF22117">
    <property type="entry name" value="Fer4_Nqo3"/>
    <property type="match status" value="1"/>
</dbReference>
<dbReference type="Pfam" id="PF01568">
    <property type="entry name" value="Molydop_binding"/>
    <property type="match status" value="1"/>
</dbReference>
<dbReference type="FunFam" id="2.20.25.90:FF:000001">
    <property type="entry name" value="Formate dehydrogenase subunit alpha"/>
    <property type="match status" value="1"/>
</dbReference>
<organism evidence="15 16">
    <name type="scientific">Bellilinea caldifistulae</name>
    <dbReference type="NCBI Taxonomy" id="360411"/>
    <lineage>
        <taxon>Bacteria</taxon>
        <taxon>Bacillati</taxon>
        <taxon>Chloroflexota</taxon>
        <taxon>Anaerolineae</taxon>
        <taxon>Anaerolineales</taxon>
        <taxon>Anaerolineaceae</taxon>
        <taxon>Bellilinea</taxon>
    </lineage>
</organism>
<dbReference type="GO" id="GO:0008137">
    <property type="term" value="F:NADH dehydrogenase (ubiquinone) activity"/>
    <property type="evidence" value="ECO:0007669"/>
    <property type="project" value="InterPro"/>
</dbReference>
<dbReference type="GO" id="GO:0008863">
    <property type="term" value="F:formate dehydrogenase (NAD+) activity"/>
    <property type="evidence" value="ECO:0007669"/>
    <property type="project" value="InterPro"/>
</dbReference>
<evidence type="ECO:0000313" key="15">
    <source>
        <dbReference type="EMBL" id="KPL73864.1"/>
    </source>
</evidence>
<accession>A0A0P6WUD4</accession>
<dbReference type="PROSITE" id="PS00641">
    <property type="entry name" value="COMPLEX1_75K_1"/>
    <property type="match status" value="1"/>
</dbReference>
<feature type="domain" description="4Fe-4S ferredoxin-type" evidence="13">
    <location>
        <begin position="182"/>
        <end position="210"/>
    </location>
</feature>
<keyword evidence="10" id="KW-0411">Iron-sulfur</keyword>
<evidence type="ECO:0000256" key="9">
    <source>
        <dbReference type="ARBA" id="ARBA00023004"/>
    </source>
</evidence>
<dbReference type="Gene3D" id="2.40.40.20">
    <property type="match status" value="1"/>
</dbReference>
<dbReference type="GO" id="GO:0051539">
    <property type="term" value="F:4 iron, 4 sulfur cluster binding"/>
    <property type="evidence" value="ECO:0007669"/>
    <property type="project" value="UniProtKB-KW"/>
</dbReference>
<dbReference type="STRING" id="360411.AC812_13840"/>
<keyword evidence="7" id="KW-0677">Repeat</keyword>
<comment type="cofactor">
    <cofactor evidence="2">
        <name>[4Fe-4S] cluster</name>
        <dbReference type="ChEBI" id="CHEBI:49883"/>
    </cofactor>
</comment>
<keyword evidence="4" id="KW-0004">4Fe-4S</keyword>
<evidence type="ECO:0000256" key="2">
    <source>
        <dbReference type="ARBA" id="ARBA00001966"/>
    </source>
</evidence>
<evidence type="ECO:0000256" key="1">
    <source>
        <dbReference type="ARBA" id="ARBA00001942"/>
    </source>
</evidence>
<dbReference type="FunFam" id="3.30.70.20:FF:000035">
    <property type="entry name" value="Iron hydrogenase 1"/>
    <property type="match status" value="1"/>
</dbReference>
<dbReference type="InterPro" id="IPR041924">
    <property type="entry name" value="Formate_Dh-H_N"/>
</dbReference>
<dbReference type="FunFam" id="3.40.228.10:FF:000002">
    <property type="entry name" value="Formate dehydrogenase subunit alpha"/>
    <property type="match status" value="1"/>
</dbReference>
<dbReference type="InterPro" id="IPR027467">
    <property type="entry name" value="MopterinOxRdtase_cofactor_BS"/>
</dbReference>
<dbReference type="RefSeq" id="WP_061917536.1">
    <property type="nucleotide sequence ID" value="NZ_DF967971.1"/>
</dbReference>
<dbReference type="CDD" id="cd02753">
    <property type="entry name" value="MopB_Formate-Dh-H"/>
    <property type="match status" value="1"/>
</dbReference>
<dbReference type="InterPro" id="IPR006478">
    <property type="entry name" value="Formate_DH_asu"/>
</dbReference>
<dbReference type="CDD" id="cd02790">
    <property type="entry name" value="MopB_CT_Formate-Dh_H"/>
    <property type="match status" value="1"/>
</dbReference>
<dbReference type="SUPFAM" id="SSF54862">
    <property type="entry name" value="4Fe-4S ferredoxins"/>
    <property type="match status" value="1"/>
</dbReference>
<gene>
    <name evidence="15" type="ORF">AC812_13840</name>
</gene>
<dbReference type="Gene3D" id="3.30.70.20">
    <property type="match status" value="1"/>
</dbReference>
<evidence type="ECO:0000256" key="11">
    <source>
        <dbReference type="ARBA" id="ARBA00034078"/>
    </source>
</evidence>
<comment type="similarity">
    <text evidence="3">In the C-terminal section; belongs to the prokaryotic molybdopterin-containing oxidoreductase family.</text>
</comment>
<proteinExistence type="inferred from homology"/>
<dbReference type="PROSITE" id="PS51379">
    <property type="entry name" value="4FE4S_FER_2"/>
    <property type="match status" value="2"/>
</dbReference>
<keyword evidence="9" id="KW-0408">Iron</keyword>
<dbReference type="GO" id="GO:0042773">
    <property type="term" value="P:ATP synthesis coupled electron transport"/>
    <property type="evidence" value="ECO:0007669"/>
    <property type="project" value="InterPro"/>
</dbReference>
<dbReference type="SUPFAM" id="SSF54292">
    <property type="entry name" value="2Fe-2S ferredoxin-like"/>
    <property type="match status" value="1"/>
</dbReference>
<dbReference type="Gene3D" id="3.40.50.740">
    <property type="match status" value="1"/>
</dbReference>
<evidence type="ECO:0000259" key="13">
    <source>
        <dbReference type="PROSITE" id="PS51379"/>
    </source>
</evidence>
<dbReference type="PROSITE" id="PS00198">
    <property type="entry name" value="4FE4S_FER_1"/>
    <property type="match status" value="1"/>
</dbReference>
<dbReference type="Proteomes" id="UP000050514">
    <property type="component" value="Unassembled WGS sequence"/>
</dbReference>
<evidence type="ECO:0000256" key="6">
    <source>
        <dbReference type="ARBA" id="ARBA00022723"/>
    </source>
</evidence>
<dbReference type="GO" id="GO:0015942">
    <property type="term" value="P:formate metabolic process"/>
    <property type="evidence" value="ECO:0007669"/>
    <property type="project" value="InterPro"/>
</dbReference>
<dbReference type="SUPFAM" id="SSF50692">
    <property type="entry name" value="ADC-like"/>
    <property type="match status" value="1"/>
</dbReference>
<dbReference type="Pfam" id="PF00384">
    <property type="entry name" value="Molybdopterin"/>
    <property type="match status" value="1"/>
</dbReference>
<dbReference type="EMBL" id="LGHJ01000019">
    <property type="protein sequence ID" value="KPL73864.1"/>
    <property type="molecule type" value="Genomic_DNA"/>
</dbReference>
<evidence type="ECO:0000256" key="4">
    <source>
        <dbReference type="ARBA" id="ARBA00022485"/>
    </source>
</evidence>
<dbReference type="PIRSF" id="PIRSF036643">
    <property type="entry name" value="FDH_alpha"/>
    <property type="match status" value="1"/>
</dbReference>
<dbReference type="Pfam" id="PF13510">
    <property type="entry name" value="Fer2_4"/>
    <property type="match status" value="1"/>
</dbReference>
<evidence type="ECO:0000256" key="7">
    <source>
        <dbReference type="ARBA" id="ARBA00022737"/>
    </source>
</evidence>
<dbReference type="PANTHER" id="PTHR43105:SF14">
    <property type="entry name" value="FORMATE DEHYDROGENASE H"/>
    <property type="match status" value="1"/>
</dbReference>
<comment type="cofactor">
    <cofactor evidence="1">
        <name>Mo-bis(molybdopterin guanine dinucleotide)</name>
        <dbReference type="ChEBI" id="CHEBI:60539"/>
    </cofactor>
</comment>
<evidence type="ECO:0000256" key="5">
    <source>
        <dbReference type="ARBA" id="ARBA00022505"/>
    </source>
</evidence>
<evidence type="ECO:0000256" key="3">
    <source>
        <dbReference type="ARBA" id="ARBA00007023"/>
    </source>
</evidence>
<dbReference type="GO" id="GO:0003954">
    <property type="term" value="F:NADH dehydrogenase activity"/>
    <property type="evidence" value="ECO:0007669"/>
    <property type="project" value="TreeGrafter"/>
</dbReference>
<keyword evidence="5" id="KW-0500">Molybdenum</keyword>
<evidence type="ECO:0000313" key="16">
    <source>
        <dbReference type="Proteomes" id="UP000050514"/>
    </source>
</evidence>
<sequence length="921" mass="101553">MVQIKINGIELDVPKGTTVLEAAEKAGITIPTLCYHKDLSPYGGCRLCIVELKGGRVPMTSCTLPVENGMEVQTETESLRKSRRTILELLLSTYYDSGYAQKDEHPNELEYWATAYGLDMKAFMAEKPRYEVNSDPNPFVWVDLNKCILCGRCVRACAEVQGRFVWGLSERGYEARIVAGLDEPMLEARCESCGACVAYCPTGALDNKMSVGLGAPDKVVRTTCSYCGVGCQFDLNVKDGKIIRVTSTPDAPVNGMRLCVKGRYGYDYVHHPDRLTQPMVREYLLKGEPRKDKKNRGEWVKVDWDTALNIVAGKLNQIRTESGADSIGVLSSAKCTNEENYLMNKFARQVLGTNNIDHCARLCHASTVAGLAISYGSGAMSNTMQDIVENAQAIFVTGSNTTEQHPVFGTMIRQAVLKRGVKLIVADPRRIDLVDFATLHLQQRPGTDIALLNGLMNIILQKGWADEQFIAERTEGFDEFKANLQNYPPEKVSEITGVPLEQLYQAAEIMGTCKPMAVFWAMGITQHIVGVQNVLTLANLQMLLGNMGVPGGGVNPLRGQNNVQGACDMGGLPNVYPGYQPVASDAARGKFETAWGVSLSPKPGMTVTEMIPADGEGKIRALYILGENPVMTDPDVNHVRHCLEELEFLVLQEIFPSETSAYADVLLPGVTFAEKEGTFTNTERRIQRVRKAVEPVGQSRPDWEIISDLARRMIAVSNRKPAEAPQSGWNYGSPAEIMDEVASITPSYAGVSYERLDRGENLHWPVKGYDHPGTPILHIGQFTRGKGLFSPTTDVPPAEKPDAEFPMLMNTGRVLYHWHGGEMTRRAKGLMEVYPKPLIELNPEDALRIGINGNRMVKITSRRGSIVSEAWVTNRVPEGMVYANFHFPESNANELTIAALDPIAKIPEFKITAVKVELADE</sequence>
<dbReference type="SUPFAM" id="SSF53706">
    <property type="entry name" value="Formate dehydrogenase/DMSO reductase, domains 1-3"/>
    <property type="match status" value="1"/>
</dbReference>
<feature type="domain" description="2Fe-2S ferredoxin-type" evidence="12">
    <location>
        <begin position="1"/>
        <end position="78"/>
    </location>
</feature>
<keyword evidence="8" id="KW-0560">Oxidoreductase</keyword>
<protein>
    <submittedName>
        <fullName evidence="15">Formate dehydrogenase</fullName>
    </submittedName>
</protein>
<comment type="caution">
    <text evidence="15">The sequence shown here is derived from an EMBL/GenBank/DDBJ whole genome shotgun (WGS) entry which is preliminary data.</text>
</comment>
<dbReference type="Gene3D" id="3.10.20.740">
    <property type="match status" value="1"/>
</dbReference>
<dbReference type="SMART" id="SM00926">
    <property type="entry name" value="Molybdop_Fe4S4"/>
    <property type="match status" value="1"/>
</dbReference>
<dbReference type="Gene3D" id="2.20.25.90">
    <property type="entry name" value="ADC-like domains"/>
    <property type="match status" value="1"/>
</dbReference>
<dbReference type="NCBIfam" id="TIGR01591">
    <property type="entry name" value="Fdh-alpha"/>
    <property type="match status" value="1"/>
</dbReference>
<dbReference type="AlphaFoldDB" id="A0A0P6WUD4"/>
<dbReference type="InterPro" id="IPR041925">
    <property type="entry name" value="CT_Formate-Dh_H"/>
</dbReference>
<dbReference type="InterPro" id="IPR036010">
    <property type="entry name" value="2Fe-2S_ferredoxin-like_sf"/>
</dbReference>
<dbReference type="PROSITE" id="PS51085">
    <property type="entry name" value="2FE2S_FER_2"/>
    <property type="match status" value="1"/>
</dbReference>
<dbReference type="PROSITE" id="PS00551">
    <property type="entry name" value="MOLYBDOPTERIN_PROK_1"/>
    <property type="match status" value="1"/>
</dbReference>
<dbReference type="InterPro" id="IPR050123">
    <property type="entry name" value="Prok_molybdopt-oxidoreductase"/>
</dbReference>
<dbReference type="InterPro" id="IPR006657">
    <property type="entry name" value="MoPterin_dinucl-bd_dom"/>
</dbReference>
<evidence type="ECO:0000259" key="12">
    <source>
        <dbReference type="PROSITE" id="PS51085"/>
    </source>
</evidence>
<feature type="domain" description="4Fe-4S Mo/W bis-MGD-type" evidence="14">
    <location>
        <begin position="217"/>
        <end position="273"/>
    </location>
</feature>
<dbReference type="Pfam" id="PF04879">
    <property type="entry name" value="Molybdop_Fe4S4"/>
    <property type="match status" value="1"/>
</dbReference>
<dbReference type="InterPro" id="IPR017896">
    <property type="entry name" value="4Fe4S_Fe-S-bd"/>
</dbReference>
<dbReference type="InterPro" id="IPR017900">
    <property type="entry name" value="4Fe4S_Fe_S_CS"/>
</dbReference>
<comment type="cofactor">
    <cofactor evidence="11">
        <name>[2Fe-2S] cluster</name>
        <dbReference type="ChEBI" id="CHEBI:190135"/>
    </cofactor>
</comment>
<evidence type="ECO:0000259" key="14">
    <source>
        <dbReference type="PROSITE" id="PS51669"/>
    </source>
</evidence>
<dbReference type="GO" id="GO:0046872">
    <property type="term" value="F:metal ion binding"/>
    <property type="evidence" value="ECO:0007669"/>
    <property type="project" value="UniProtKB-KW"/>
</dbReference>
<keyword evidence="16" id="KW-1185">Reference proteome</keyword>
<dbReference type="InterPro" id="IPR001041">
    <property type="entry name" value="2Fe-2S_ferredoxin-type"/>
</dbReference>
<dbReference type="PROSITE" id="PS51669">
    <property type="entry name" value="4FE4S_MOW_BIS_MGD"/>
    <property type="match status" value="1"/>
</dbReference>
<dbReference type="InterPro" id="IPR006963">
    <property type="entry name" value="Mopterin_OxRdtase_4Fe-4S_dom"/>
</dbReference>
<dbReference type="InterPro" id="IPR009010">
    <property type="entry name" value="Asp_de-COase-like_dom_sf"/>
</dbReference>